<dbReference type="InterPro" id="IPR017896">
    <property type="entry name" value="4Fe4S_Fe-S-bd"/>
</dbReference>
<protein>
    <submittedName>
        <fullName evidence="5">Choline trimethylamine-lyase activating enzyme</fullName>
        <ecNumber evidence="5">1.97.1.-</ecNumber>
    </submittedName>
</protein>
<dbReference type="GO" id="GO:0016491">
    <property type="term" value="F:oxidoreductase activity"/>
    <property type="evidence" value="ECO:0007669"/>
    <property type="project" value="UniProtKB-KW"/>
</dbReference>
<dbReference type="SUPFAM" id="SSF54862">
    <property type="entry name" value="4Fe-4S ferredoxins"/>
    <property type="match status" value="1"/>
</dbReference>
<evidence type="ECO:0000313" key="6">
    <source>
        <dbReference type="Proteomes" id="UP000216752"/>
    </source>
</evidence>
<keyword evidence="3" id="KW-0411">Iron-sulfur</keyword>
<dbReference type="PROSITE" id="PS51379">
    <property type="entry name" value="4FE4S_FER_2"/>
    <property type="match status" value="2"/>
</dbReference>
<evidence type="ECO:0000313" key="5">
    <source>
        <dbReference type="EMBL" id="XFO68417.1"/>
    </source>
</evidence>
<sequence length="88" mass="10003">MACEQQNTKKYKVEVDGQGCKDCGYCIEVCPRGVFTQADYFNDKGYRPVRVESSHLCIGCRRCFFACPDFAINIDEQPAKEDCCEKSI</sequence>
<keyword evidence="2" id="KW-0408">Iron</keyword>
<keyword evidence="6" id="KW-1185">Reference proteome</keyword>
<dbReference type="EC" id="1.97.1.-" evidence="5"/>
<feature type="domain" description="4Fe-4S ferredoxin-type" evidence="4">
    <location>
        <begin position="11"/>
        <end position="40"/>
    </location>
</feature>
<evidence type="ECO:0000256" key="3">
    <source>
        <dbReference type="ARBA" id="ARBA00023014"/>
    </source>
</evidence>
<evidence type="ECO:0000256" key="1">
    <source>
        <dbReference type="ARBA" id="ARBA00022723"/>
    </source>
</evidence>
<dbReference type="Gene3D" id="3.30.70.20">
    <property type="match status" value="1"/>
</dbReference>
<name>A0ABZ3IRV1_9FIRM</name>
<accession>A0ABZ3IRV1</accession>
<keyword evidence="5" id="KW-0560">Oxidoreductase</keyword>
<feature type="domain" description="4Fe-4S ferredoxin-type" evidence="4">
    <location>
        <begin position="47"/>
        <end position="77"/>
    </location>
</feature>
<proteinExistence type="predicted"/>
<dbReference type="EMBL" id="CP155573">
    <property type="protein sequence ID" value="XFO68417.1"/>
    <property type="molecule type" value="Genomic_DNA"/>
</dbReference>
<organism evidence="5 6">
    <name type="scientific">Sporomusa silvacetica DSM 10669</name>
    <dbReference type="NCBI Taxonomy" id="1123289"/>
    <lineage>
        <taxon>Bacteria</taxon>
        <taxon>Bacillati</taxon>
        <taxon>Bacillota</taxon>
        <taxon>Negativicutes</taxon>
        <taxon>Selenomonadales</taxon>
        <taxon>Sporomusaceae</taxon>
        <taxon>Sporomusa</taxon>
    </lineage>
</organism>
<dbReference type="Proteomes" id="UP000216752">
    <property type="component" value="Chromosome"/>
</dbReference>
<gene>
    <name evidence="5" type="primary">cutD_2</name>
    <name evidence="5" type="ORF">SPSIL_046400</name>
</gene>
<evidence type="ECO:0000259" key="4">
    <source>
        <dbReference type="PROSITE" id="PS51379"/>
    </source>
</evidence>
<dbReference type="Pfam" id="PF12838">
    <property type="entry name" value="Fer4_7"/>
    <property type="match status" value="1"/>
</dbReference>
<dbReference type="RefSeq" id="WP_094606467.1">
    <property type="nucleotide sequence ID" value="NZ_CP155573.1"/>
</dbReference>
<reference evidence="5" key="1">
    <citation type="submission" date="2024-05" db="EMBL/GenBank/DDBJ databases">
        <title>Isolation and characterization of Sporomusa carbonis sp. nov., a carboxydotrophic hydrogenogen in the genus of Sporomusa isolated from a charcoal burning pile.</title>
        <authorList>
            <person name="Boeer T."/>
            <person name="Rosenbaum F."/>
            <person name="Eysell L."/>
            <person name="Mueller V."/>
            <person name="Daniel R."/>
            <person name="Poehlein A."/>
        </authorList>
    </citation>
    <scope>NUCLEOTIDE SEQUENCE [LARGE SCALE GENOMIC DNA]</scope>
    <source>
        <strain evidence="5">DSM 10669</strain>
    </source>
</reference>
<dbReference type="PROSITE" id="PS00198">
    <property type="entry name" value="4FE4S_FER_1"/>
    <property type="match status" value="2"/>
</dbReference>
<keyword evidence="1" id="KW-0479">Metal-binding</keyword>
<evidence type="ECO:0000256" key="2">
    <source>
        <dbReference type="ARBA" id="ARBA00023004"/>
    </source>
</evidence>
<dbReference type="InterPro" id="IPR017900">
    <property type="entry name" value="4Fe4S_Fe_S_CS"/>
</dbReference>